<name>A0AAN8F3U6_TRICO</name>
<comment type="caution">
    <text evidence="2">The sequence shown here is derived from an EMBL/GenBank/DDBJ whole genome shotgun (WGS) entry which is preliminary data.</text>
</comment>
<evidence type="ECO:0000256" key="1">
    <source>
        <dbReference type="SAM" id="SignalP"/>
    </source>
</evidence>
<organism evidence="2 3">
    <name type="scientific">Trichostrongylus colubriformis</name>
    <name type="common">Black scour worm</name>
    <dbReference type="NCBI Taxonomy" id="6319"/>
    <lineage>
        <taxon>Eukaryota</taxon>
        <taxon>Metazoa</taxon>
        <taxon>Ecdysozoa</taxon>
        <taxon>Nematoda</taxon>
        <taxon>Chromadorea</taxon>
        <taxon>Rhabditida</taxon>
        <taxon>Rhabditina</taxon>
        <taxon>Rhabditomorpha</taxon>
        <taxon>Strongyloidea</taxon>
        <taxon>Trichostrongylidae</taxon>
        <taxon>Trichostrongylus</taxon>
    </lineage>
</organism>
<feature type="signal peptide" evidence="1">
    <location>
        <begin position="1"/>
        <end position="29"/>
    </location>
</feature>
<accession>A0AAN8F3U6</accession>
<protein>
    <submittedName>
        <fullName evidence="2">Uncharacterized protein</fullName>
    </submittedName>
</protein>
<proteinExistence type="predicted"/>
<dbReference type="Proteomes" id="UP001331761">
    <property type="component" value="Unassembled WGS sequence"/>
</dbReference>
<keyword evidence="1" id="KW-0732">Signal</keyword>
<feature type="chain" id="PRO_5042986296" evidence="1">
    <location>
        <begin position="30"/>
        <end position="48"/>
    </location>
</feature>
<reference evidence="2 3" key="1">
    <citation type="submission" date="2019-10" db="EMBL/GenBank/DDBJ databases">
        <title>Assembly and Annotation for the nematode Trichostrongylus colubriformis.</title>
        <authorList>
            <person name="Martin J."/>
        </authorList>
    </citation>
    <scope>NUCLEOTIDE SEQUENCE [LARGE SCALE GENOMIC DNA]</scope>
    <source>
        <strain evidence="2">G859</strain>
        <tissue evidence="2">Whole worm</tissue>
    </source>
</reference>
<feature type="non-terminal residue" evidence="2">
    <location>
        <position position="48"/>
    </location>
</feature>
<dbReference type="AlphaFoldDB" id="A0AAN8F3U6"/>
<keyword evidence="3" id="KW-1185">Reference proteome</keyword>
<evidence type="ECO:0000313" key="2">
    <source>
        <dbReference type="EMBL" id="KAK5966882.1"/>
    </source>
</evidence>
<dbReference type="EMBL" id="WIXE01023008">
    <property type="protein sequence ID" value="KAK5966882.1"/>
    <property type="molecule type" value="Genomic_DNA"/>
</dbReference>
<gene>
    <name evidence="2" type="ORF">GCK32_015014</name>
</gene>
<evidence type="ECO:0000313" key="3">
    <source>
        <dbReference type="Proteomes" id="UP001331761"/>
    </source>
</evidence>
<sequence>MSKRNSGRISGTTGSLMLKVVFLLTMALAQISHCVKCKIYSSSIPEKH</sequence>